<evidence type="ECO:0000256" key="1">
    <source>
        <dbReference type="SAM" id="Phobius"/>
    </source>
</evidence>
<dbReference type="AlphaFoldDB" id="A0A2K2UAA6"/>
<protein>
    <submittedName>
        <fullName evidence="2">Uncharacterized protein</fullName>
    </submittedName>
</protein>
<organism evidence="2 3">
    <name type="scientific">Enteroscipio rubneri</name>
    <dbReference type="NCBI Taxonomy" id="2070686"/>
    <lineage>
        <taxon>Bacteria</taxon>
        <taxon>Bacillati</taxon>
        <taxon>Actinomycetota</taxon>
        <taxon>Coriobacteriia</taxon>
        <taxon>Eggerthellales</taxon>
        <taxon>Eggerthellaceae</taxon>
        <taxon>Enteroscipio</taxon>
    </lineage>
</organism>
<sequence length="179" mass="19773">MDNPSAIIDAAVAVFGYLDLAIRLFGLLALVAIVLGAFAGVTQALWRFGLALFGKKILVVAGENDYRDICEDLTDSGLIKNKNIQRVSSKHVDKAHDALLLIVVYGYLEPDDFESVVRAKNSRCGLIVHCPPEKGRITEQEMNLLSRTPFTALCNFRGRMVNDVLLMMLSTSFKRKDLG</sequence>
<keyword evidence="1" id="KW-0472">Membrane</keyword>
<dbReference type="EMBL" id="PPEK01000012">
    <property type="protein sequence ID" value="PNV67172.1"/>
    <property type="molecule type" value="Genomic_DNA"/>
</dbReference>
<gene>
    <name evidence="2" type="ORF">C2L71_09565</name>
</gene>
<keyword evidence="1" id="KW-0812">Transmembrane</keyword>
<dbReference type="RefSeq" id="WP_103265538.1">
    <property type="nucleotide sequence ID" value="NZ_CABMLE010000012.1"/>
</dbReference>
<name>A0A2K2UAA6_9ACTN</name>
<evidence type="ECO:0000313" key="3">
    <source>
        <dbReference type="Proteomes" id="UP000236197"/>
    </source>
</evidence>
<dbReference type="Proteomes" id="UP000236197">
    <property type="component" value="Unassembled WGS sequence"/>
</dbReference>
<keyword evidence="3" id="KW-1185">Reference proteome</keyword>
<reference evidence="3" key="1">
    <citation type="submission" date="2018-01" db="EMBL/GenBank/DDBJ databases">
        <title>Rubneribacter badeniensis gen. nov., sp. nov., and Colonibacter rubneri, gen. nov., sp. nov., WGS of new members of the Eggerthellaceae.</title>
        <authorList>
            <person name="Danylec N."/>
            <person name="Stoll D.A."/>
            <person name="Doetsch A."/>
            <person name="Kulling S.E."/>
            <person name="Huch M."/>
        </authorList>
    </citation>
    <scope>NUCLEOTIDE SEQUENCE [LARGE SCALE GENOMIC DNA]</scope>
    <source>
        <strain evidence="3">ResAG-96</strain>
    </source>
</reference>
<dbReference type="OrthoDB" id="7065374at2"/>
<evidence type="ECO:0000313" key="2">
    <source>
        <dbReference type="EMBL" id="PNV67172.1"/>
    </source>
</evidence>
<proteinExistence type="predicted"/>
<keyword evidence="1" id="KW-1133">Transmembrane helix</keyword>
<accession>A0A2K2UAA6</accession>
<comment type="caution">
    <text evidence="2">The sequence shown here is derived from an EMBL/GenBank/DDBJ whole genome shotgun (WGS) entry which is preliminary data.</text>
</comment>
<feature type="transmembrane region" description="Helical" evidence="1">
    <location>
        <begin position="20"/>
        <end position="46"/>
    </location>
</feature>